<evidence type="ECO:0000313" key="4">
    <source>
        <dbReference type="Proteomes" id="UP000199477"/>
    </source>
</evidence>
<dbReference type="InterPro" id="IPR036147">
    <property type="entry name" value="Anti-sigma_E_RseA_N_sf"/>
</dbReference>
<protein>
    <submittedName>
        <fullName evidence="3">Sigma-E factor negative regulatory protein RseA</fullName>
    </submittedName>
</protein>
<feature type="domain" description="Anti sigma-E protein RseA N-terminal" evidence="2">
    <location>
        <begin position="13"/>
        <end position="81"/>
    </location>
</feature>
<evidence type="ECO:0000256" key="1">
    <source>
        <dbReference type="SAM" id="MobiDB-lite"/>
    </source>
</evidence>
<dbReference type="PANTHER" id="PTHR38104">
    <property type="match status" value="1"/>
</dbReference>
<dbReference type="PANTHER" id="PTHR38104:SF1">
    <property type="entry name" value="ANTI-SIGMA-E FACTOR RSEA"/>
    <property type="match status" value="1"/>
</dbReference>
<dbReference type="GO" id="GO:0016989">
    <property type="term" value="F:sigma factor antagonist activity"/>
    <property type="evidence" value="ECO:0007669"/>
    <property type="project" value="InterPro"/>
</dbReference>
<dbReference type="CDD" id="cd16328">
    <property type="entry name" value="RseA_N"/>
    <property type="match status" value="1"/>
</dbReference>
<dbReference type="Pfam" id="PF03872">
    <property type="entry name" value="RseA_N"/>
    <property type="match status" value="1"/>
</dbReference>
<gene>
    <name evidence="3" type="ORF">SAMN02799615_02455</name>
</gene>
<organism evidence="3 4">
    <name type="scientific">Dyella marensis</name>
    <dbReference type="NCBI Taxonomy" id="500610"/>
    <lineage>
        <taxon>Bacteria</taxon>
        <taxon>Pseudomonadati</taxon>
        <taxon>Pseudomonadota</taxon>
        <taxon>Gammaproteobacteria</taxon>
        <taxon>Lysobacterales</taxon>
        <taxon>Rhodanobacteraceae</taxon>
        <taxon>Dyella</taxon>
    </lineage>
</organism>
<proteinExistence type="predicted"/>
<sequence length="232" mass="24814">MTDTHREHLSNGMLSAGMDGELTQEELRFLLRRLDHDASLQQAWSHYHVARDGLRRQLPLLASTGFSARVMLAIEQETVAVGSGRRRHWLRWSAGGAIAATVAVAALMVTQPAGPGSDNATPRVATAGERAPAARASAVAARADGPAAAPEWLNNYAGLPSALTQQASATVGGDDGANTFLYSRNRQNPYLLDRYRAINNGDGSYLLLVPQAQRTPQAPQAQETPAQDPLAQ</sequence>
<dbReference type="InterPro" id="IPR005572">
    <property type="entry name" value="Anti-sigma_E_RseA_N"/>
</dbReference>
<dbReference type="SUPFAM" id="SSF89069">
    <property type="entry name" value="N-terminal, cytoplasmic domain of anti-sigmaE factor RseA"/>
    <property type="match status" value="1"/>
</dbReference>
<dbReference type="AlphaFoldDB" id="A0A1I2FZG8"/>
<dbReference type="Proteomes" id="UP000199477">
    <property type="component" value="Unassembled WGS sequence"/>
</dbReference>
<feature type="region of interest" description="Disordered" evidence="1">
    <location>
        <begin position="211"/>
        <end position="232"/>
    </location>
</feature>
<dbReference type="InterPro" id="IPR052383">
    <property type="entry name" value="Anti-sigma-E_RseA-like"/>
</dbReference>
<name>A0A1I2FZG8_9GAMM</name>
<dbReference type="Gene3D" id="1.10.10.880">
    <property type="entry name" value="Anti sigma-E protein RseA, N-terminal domain"/>
    <property type="match status" value="1"/>
</dbReference>
<dbReference type="STRING" id="500610.SAMN02799615_02455"/>
<keyword evidence="4" id="KW-1185">Reference proteome</keyword>
<dbReference type="RefSeq" id="WP_026633241.1">
    <property type="nucleotide sequence ID" value="NZ_FONH01000007.1"/>
</dbReference>
<evidence type="ECO:0000313" key="3">
    <source>
        <dbReference type="EMBL" id="SFF10313.1"/>
    </source>
</evidence>
<evidence type="ECO:0000259" key="2">
    <source>
        <dbReference type="Pfam" id="PF03872"/>
    </source>
</evidence>
<dbReference type="EMBL" id="FONH01000007">
    <property type="protein sequence ID" value="SFF10313.1"/>
    <property type="molecule type" value="Genomic_DNA"/>
</dbReference>
<reference evidence="4" key="1">
    <citation type="submission" date="2016-10" db="EMBL/GenBank/DDBJ databases">
        <authorList>
            <person name="Varghese N."/>
            <person name="Submissions S."/>
        </authorList>
    </citation>
    <scope>NUCLEOTIDE SEQUENCE [LARGE SCALE GENOMIC DNA]</scope>
    <source>
        <strain evidence="4">UNC178MFTsu3.1</strain>
    </source>
</reference>
<accession>A0A1I2FZG8</accession>